<accession>A0A7Y9FDR4</accession>
<organism evidence="2 3">
    <name type="scientific">Cellulomonas oligotrophica</name>
    <dbReference type="NCBI Taxonomy" id="931536"/>
    <lineage>
        <taxon>Bacteria</taxon>
        <taxon>Bacillati</taxon>
        <taxon>Actinomycetota</taxon>
        <taxon>Actinomycetes</taxon>
        <taxon>Micrococcales</taxon>
        <taxon>Cellulomonadaceae</taxon>
        <taxon>Cellulomonas</taxon>
    </lineage>
</organism>
<sequence>MDDPARDVVDRLHRALDEVTHVLVLDPGDRVVLADDGSPEEVVVAARAVATTLMLVDGAGEGGIRAVVETPGATVYATLVPGGTAFVLLGPPGWNVVLARRTLDPVVADLLATGAVDRLRDGRRTFLPAAAGPAVTGPATVTAVPEGDRGVVPTPGRGGTLAQAARAEAVRRRTRAV</sequence>
<reference evidence="1 4" key="2">
    <citation type="submission" date="2021-01" db="EMBL/GenBank/DDBJ databases">
        <title>Whole genome shotgun sequence of Cellulomonas oligotrophica NBRC 109435.</title>
        <authorList>
            <person name="Komaki H."/>
            <person name="Tamura T."/>
        </authorList>
    </citation>
    <scope>NUCLEOTIDE SEQUENCE [LARGE SCALE GENOMIC DNA]</scope>
    <source>
        <strain evidence="1 4">NBRC 109435</strain>
    </source>
</reference>
<dbReference type="Proteomes" id="UP000577956">
    <property type="component" value="Unassembled WGS sequence"/>
</dbReference>
<evidence type="ECO:0000313" key="3">
    <source>
        <dbReference type="Proteomes" id="UP000577956"/>
    </source>
</evidence>
<proteinExistence type="predicted"/>
<evidence type="ECO:0000313" key="1">
    <source>
        <dbReference type="EMBL" id="GIG31510.1"/>
    </source>
</evidence>
<keyword evidence="4" id="KW-1185">Reference proteome</keyword>
<dbReference type="RefSeq" id="WP_140457288.1">
    <property type="nucleotide sequence ID" value="NZ_BAABFI010000011.1"/>
</dbReference>
<dbReference type="EMBL" id="JACCBK010000001">
    <property type="protein sequence ID" value="NYD85481.1"/>
    <property type="molecule type" value="Genomic_DNA"/>
</dbReference>
<evidence type="ECO:0000313" key="4">
    <source>
        <dbReference type="Proteomes" id="UP000618382"/>
    </source>
</evidence>
<evidence type="ECO:0008006" key="5">
    <source>
        <dbReference type="Google" id="ProtNLM"/>
    </source>
</evidence>
<dbReference type="EMBL" id="BONN01000001">
    <property type="protein sequence ID" value="GIG31510.1"/>
    <property type="molecule type" value="Genomic_DNA"/>
</dbReference>
<dbReference type="AlphaFoldDB" id="A0A7Y9FDR4"/>
<reference evidence="2 3" key="1">
    <citation type="submission" date="2020-07" db="EMBL/GenBank/DDBJ databases">
        <title>Sequencing the genomes of 1000 actinobacteria strains.</title>
        <authorList>
            <person name="Klenk H.-P."/>
        </authorList>
    </citation>
    <scope>NUCLEOTIDE SEQUENCE [LARGE SCALE GENOMIC DNA]</scope>
    <source>
        <strain evidence="2 3">DSM 24482</strain>
    </source>
</reference>
<protein>
    <recommendedName>
        <fullName evidence="5">Roadblock/LAMTOR2 domain-containing protein</fullName>
    </recommendedName>
</protein>
<comment type="caution">
    <text evidence="2">The sequence shown here is derived from an EMBL/GenBank/DDBJ whole genome shotgun (WGS) entry which is preliminary data.</text>
</comment>
<name>A0A7Y9FDR4_9CELL</name>
<gene>
    <name evidence="2" type="ORF">BKA21_001030</name>
    <name evidence="1" type="ORF">Col01nite_06690</name>
</gene>
<dbReference type="Proteomes" id="UP000618382">
    <property type="component" value="Unassembled WGS sequence"/>
</dbReference>
<evidence type="ECO:0000313" key="2">
    <source>
        <dbReference type="EMBL" id="NYD85481.1"/>
    </source>
</evidence>